<gene>
    <name evidence="1" type="ORF">QYM36_012279</name>
</gene>
<reference evidence="1" key="1">
    <citation type="submission" date="2023-07" db="EMBL/GenBank/DDBJ databases">
        <title>Chromosome-level genome assembly of Artemia franciscana.</title>
        <authorList>
            <person name="Jo E."/>
        </authorList>
    </citation>
    <scope>NUCLEOTIDE SEQUENCE</scope>
    <source>
        <tissue evidence="1">Whole body</tissue>
    </source>
</reference>
<sequence>MWRSLRDGFMREKRSQMLPKSESAGVKDKNPANGTVQWFFLGEHVSTRPTQSNFEVTIQAPVSVINMDEMYSVSAPMSYSQFQTPQLGQWQPQQQVMRMPITNPNGQLSASAYKIRGYNLPVNNRFQVLDNNNDFPSLPAELDEDMGIINPILAEGIMDNSQNEHIRFPNLGLNSSLEEDALAAVKAKRLSKFGNKSLYNKLFIKKQLDNVVANLQNTATGPDMIFPQFVKALPEKWMNVLLEVINVAWDSGVYHTASCFGETFLKEWWLNWEIEKSHVLKDIQCDFRKKSTIEHLLCLKQDALYALQNGLVMVVVDLDVDGAFDSVVHRQILNGVMETGIKGRLLAFTYSYLQGRKVTVKVGGTVSNIFVKRRRGDRQGIVLGPDYYNIAEFDISIQEGGSKWMIFADDNSL</sequence>
<name>A0AA88HGT2_ARTSF</name>
<accession>A0AA88HGT2</accession>
<proteinExistence type="predicted"/>
<comment type="caution">
    <text evidence="1">The sequence shown here is derived from an EMBL/GenBank/DDBJ whole genome shotgun (WGS) entry which is preliminary data.</text>
</comment>
<dbReference type="Proteomes" id="UP001187531">
    <property type="component" value="Unassembled WGS sequence"/>
</dbReference>
<organism evidence="1 2">
    <name type="scientific">Artemia franciscana</name>
    <name type="common">Brine shrimp</name>
    <name type="synonym">Artemia sanfranciscana</name>
    <dbReference type="NCBI Taxonomy" id="6661"/>
    <lineage>
        <taxon>Eukaryota</taxon>
        <taxon>Metazoa</taxon>
        <taxon>Ecdysozoa</taxon>
        <taxon>Arthropoda</taxon>
        <taxon>Crustacea</taxon>
        <taxon>Branchiopoda</taxon>
        <taxon>Anostraca</taxon>
        <taxon>Artemiidae</taxon>
        <taxon>Artemia</taxon>
    </lineage>
</organism>
<evidence type="ECO:0008006" key="3">
    <source>
        <dbReference type="Google" id="ProtNLM"/>
    </source>
</evidence>
<evidence type="ECO:0000313" key="1">
    <source>
        <dbReference type="EMBL" id="KAK2711053.1"/>
    </source>
</evidence>
<dbReference type="EMBL" id="JAVRJZ010000016">
    <property type="protein sequence ID" value="KAK2711053.1"/>
    <property type="molecule type" value="Genomic_DNA"/>
</dbReference>
<keyword evidence="2" id="KW-1185">Reference proteome</keyword>
<dbReference type="AlphaFoldDB" id="A0AA88HGT2"/>
<evidence type="ECO:0000313" key="2">
    <source>
        <dbReference type="Proteomes" id="UP001187531"/>
    </source>
</evidence>
<protein>
    <recommendedName>
        <fullName evidence="3">Reverse transcriptase domain-containing protein</fullName>
    </recommendedName>
</protein>